<feature type="chain" id="PRO_5045703562" evidence="1">
    <location>
        <begin position="21"/>
        <end position="106"/>
    </location>
</feature>
<dbReference type="GeneID" id="111086611"/>
<sequence>MKKIVEFVMSILLLTAVIQAEKEGKVDTELKASASSYSGGGIHGNIDKFIPYGRLTLIVKAIPQLSTGRVAGIPPLIIYAEPVSFEPIGGGPSEGLFASLFRGKRK</sequence>
<organism evidence="2 3">
    <name type="scientific">Limulus polyphemus</name>
    <name type="common">Atlantic horseshoe crab</name>
    <dbReference type="NCBI Taxonomy" id="6850"/>
    <lineage>
        <taxon>Eukaryota</taxon>
        <taxon>Metazoa</taxon>
        <taxon>Ecdysozoa</taxon>
        <taxon>Arthropoda</taxon>
        <taxon>Chelicerata</taxon>
        <taxon>Merostomata</taxon>
        <taxon>Xiphosura</taxon>
        <taxon>Limulidae</taxon>
        <taxon>Limulus</taxon>
    </lineage>
</organism>
<feature type="signal peptide" evidence="1">
    <location>
        <begin position="1"/>
        <end position="20"/>
    </location>
</feature>
<evidence type="ECO:0000256" key="1">
    <source>
        <dbReference type="SAM" id="SignalP"/>
    </source>
</evidence>
<reference evidence="3" key="1">
    <citation type="submission" date="2025-08" db="UniProtKB">
        <authorList>
            <consortium name="RefSeq"/>
        </authorList>
    </citation>
    <scope>IDENTIFICATION</scope>
    <source>
        <tissue evidence="3">Muscle</tissue>
    </source>
</reference>
<evidence type="ECO:0000313" key="3">
    <source>
        <dbReference type="RefSeq" id="XP_022245836.1"/>
    </source>
</evidence>
<accession>A0ABM1SQD0</accession>
<dbReference type="Proteomes" id="UP000694941">
    <property type="component" value="Unplaced"/>
</dbReference>
<dbReference type="RefSeq" id="XP_022245836.1">
    <property type="nucleotide sequence ID" value="XM_022390128.1"/>
</dbReference>
<protein>
    <submittedName>
        <fullName evidence="3">Uncharacterized protein LOC111086611</fullName>
    </submittedName>
</protein>
<keyword evidence="1" id="KW-0732">Signal</keyword>
<name>A0ABM1SQD0_LIMPO</name>
<keyword evidence="2" id="KW-1185">Reference proteome</keyword>
<evidence type="ECO:0000313" key="2">
    <source>
        <dbReference type="Proteomes" id="UP000694941"/>
    </source>
</evidence>
<gene>
    <name evidence="3" type="primary">LOC111086611</name>
</gene>
<proteinExistence type="predicted"/>